<dbReference type="RefSeq" id="WP_149102151.1">
    <property type="nucleotide sequence ID" value="NZ_VTFT01000001.1"/>
</dbReference>
<protein>
    <recommendedName>
        <fullName evidence="2">Anti sigma-E protein RseA N-terminal domain-containing protein</fullName>
    </recommendedName>
</protein>
<dbReference type="Pfam" id="PF03872">
    <property type="entry name" value="RseA_N"/>
    <property type="match status" value="1"/>
</dbReference>
<dbReference type="PANTHER" id="PTHR38104">
    <property type="match status" value="1"/>
</dbReference>
<name>A0A5D4XS95_9GAMM</name>
<dbReference type="InterPro" id="IPR052383">
    <property type="entry name" value="Anti-sigma-E_RseA-like"/>
</dbReference>
<gene>
    <name evidence="3" type="ORF">FZO89_04620</name>
</gene>
<evidence type="ECO:0000313" key="3">
    <source>
        <dbReference type="EMBL" id="TYT25600.1"/>
    </source>
</evidence>
<feature type="region of interest" description="Disordered" evidence="1">
    <location>
        <begin position="292"/>
        <end position="331"/>
    </location>
</feature>
<evidence type="ECO:0000313" key="4">
    <source>
        <dbReference type="Proteomes" id="UP000324973"/>
    </source>
</evidence>
<dbReference type="OrthoDB" id="5298512at2"/>
<feature type="domain" description="Anti sigma-E protein RseA N-terminal" evidence="2">
    <location>
        <begin position="25"/>
        <end position="98"/>
    </location>
</feature>
<evidence type="ECO:0000259" key="2">
    <source>
        <dbReference type="Pfam" id="PF03872"/>
    </source>
</evidence>
<proteinExistence type="predicted"/>
<dbReference type="CDD" id="cd16328">
    <property type="entry name" value="RseA_N"/>
    <property type="match status" value="1"/>
</dbReference>
<sequence length="331" mass="33931">MTPIDDNETLQIGPDPDKLFVYHRQQLSAMLDGELSPDEAKFMLRRLQHDTELAACWERWQVGGDVLRGLRNDLLPVDFAQRVALSLASTAAEPAAVAVAGGSRPRLARWGGGAAIAASVALLAVFATRQLPEPGAMPEPAAAAPLVAQSSSPAAVSAGPAPTAVDDALADAGERPDSPAPAPDPATALAATAVALAEVPRRAGERRNREQPPAIARVRQLRAPRDAQVQPAAVQAEMPAVAVAASTPPLLVELPDAVAAGADPFAMPATATARPWPRSLLPAAGTYTVAGGSLAPREPAFEPFRPGVAADGPWPVSGAGDQAAAATPPQP</sequence>
<reference evidence="3 4" key="1">
    <citation type="submission" date="2019-08" db="EMBL/GenBank/DDBJ databases">
        <title>Luteimonas viscosus sp. nov., isolated from soil of a sunflower field.</title>
        <authorList>
            <person name="Jianli Z."/>
            <person name="Ying Z."/>
        </authorList>
    </citation>
    <scope>NUCLEOTIDE SEQUENCE [LARGE SCALE GENOMIC DNA]</scope>
    <source>
        <strain evidence="3 4">XBU10</strain>
    </source>
</reference>
<dbReference type="InterPro" id="IPR005572">
    <property type="entry name" value="Anti-sigma_E_RseA_N"/>
</dbReference>
<dbReference type="GO" id="GO:0016989">
    <property type="term" value="F:sigma factor antagonist activity"/>
    <property type="evidence" value="ECO:0007669"/>
    <property type="project" value="InterPro"/>
</dbReference>
<organism evidence="3 4">
    <name type="scientific">Luteimonas viscosa</name>
    <dbReference type="NCBI Taxonomy" id="1132694"/>
    <lineage>
        <taxon>Bacteria</taxon>
        <taxon>Pseudomonadati</taxon>
        <taxon>Pseudomonadota</taxon>
        <taxon>Gammaproteobacteria</taxon>
        <taxon>Lysobacterales</taxon>
        <taxon>Lysobacteraceae</taxon>
        <taxon>Luteimonas</taxon>
    </lineage>
</organism>
<dbReference type="InterPro" id="IPR036147">
    <property type="entry name" value="Anti-sigma_E_RseA_N_sf"/>
</dbReference>
<comment type="caution">
    <text evidence="3">The sequence shown here is derived from an EMBL/GenBank/DDBJ whole genome shotgun (WGS) entry which is preliminary data.</text>
</comment>
<dbReference type="Gene3D" id="1.10.10.880">
    <property type="entry name" value="Anti sigma-E protein RseA, N-terminal domain"/>
    <property type="match status" value="1"/>
</dbReference>
<dbReference type="AlphaFoldDB" id="A0A5D4XS95"/>
<dbReference type="EMBL" id="VTFT01000001">
    <property type="protein sequence ID" value="TYT25600.1"/>
    <property type="molecule type" value="Genomic_DNA"/>
</dbReference>
<dbReference type="PANTHER" id="PTHR38104:SF1">
    <property type="entry name" value="ANTI-SIGMA-E FACTOR RSEA"/>
    <property type="match status" value="1"/>
</dbReference>
<evidence type="ECO:0000256" key="1">
    <source>
        <dbReference type="SAM" id="MobiDB-lite"/>
    </source>
</evidence>
<dbReference type="Proteomes" id="UP000324973">
    <property type="component" value="Unassembled WGS sequence"/>
</dbReference>
<dbReference type="SUPFAM" id="SSF89069">
    <property type="entry name" value="N-terminal, cytoplasmic domain of anti-sigmaE factor RseA"/>
    <property type="match status" value="1"/>
</dbReference>
<keyword evidence="4" id="KW-1185">Reference proteome</keyword>
<accession>A0A5D4XS95</accession>